<feature type="region of interest" description="Disordered" evidence="1">
    <location>
        <begin position="51"/>
        <end position="73"/>
    </location>
</feature>
<organism evidence="2 3">
    <name type="scientific">Ananas comosus</name>
    <name type="common">Pineapple</name>
    <name type="synonym">Ananas ananas</name>
    <dbReference type="NCBI Taxonomy" id="4615"/>
    <lineage>
        <taxon>Eukaryota</taxon>
        <taxon>Viridiplantae</taxon>
        <taxon>Streptophyta</taxon>
        <taxon>Embryophyta</taxon>
        <taxon>Tracheophyta</taxon>
        <taxon>Spermatophyta</taxon>
        <taxon>Magnoliopsida</taxon>
        <taxon>Liliopsida</taxon>
        <taxon>Poales</taxon>
        <taxon>Bromeliaceae</taxon>
        <taxon>Bromelioideae</taxon>
        <taxon>Ananas</taxon>
    </lineage>
</organism>
<feature type="region of interest" description="Disordered" evidence="1">
    <location>
        <begin position="147"/>
        <end position="174"/>
    </location>
</feature>
<keyword evidence="2" id="KW-1185">Reference proteome</keyword>
<dbReference type="GeneID" id="109715361"/>
<gene>
    <name evidence="3" type="primary">LOC109715361</name>
</gene>
<name>A0A6P5FR07_ANACO</name>
<accession>A0A6P5FR07</accession>
<sequence>MRPVGLLPVRYCIWAASWVFLVQIAALGQTGAGSSLLRIIRNPAGNARIPLPSSASISSARQEDTLATSEPPRASRGFARFLRASRATPAYSASAGASPEASILASAGSQHQASLPSTLLLPPLFSLQTTGLGDWQRDCRMARAPEVQNRAGRPMMPSVQARGPPPPARPRVEPVDREKTCPLLLRVFTKVGMKTSSISHWSLKFTCY</sequence>
<evidence type="ECO:0000313" key="2">
    <source>
        <dbReference type="Proteomes" id="UP000515123"/>
    </source>
</evidence>
<dbReference type="RefSeq" id="XP_020095928.1">
    <property type="nucleotide sequence ID" value="XM_020240339.1"/>
</dbReference>
<feature type="compositionally biased region" description="Low complexity" evidence="1">
    <location>
        <begin position="51"/>
        <end position="60"/>
    </location>
</feature>
<protein>
    <submittedName>
        <fullName evidence="3">Uncharacterized protein LOC109715361</fullName>
    </submittedName>
</protein>
<reference evidence="3" key="2">
    <citation type="submission" date="2025-08" db="UniProtKB">
        <authorList>
            <consortium name="RefSeq"/>
        </authorList>
    </citation>
    <scope>IDENTIFICATION</scope>
    <source>
        <tissue evidence="3">Leaf</tissue>
    </source>
</reference>
<dbReference type="Proteomes" id="UP000515123">
    <property type="component" value="Linkage group 9"/>
</dbReference>
<proteinExistence type="predicted"/>
<reference evidence="2" key="1">
    <citation type="journal article" date="2015" name="Nat. Genet.">
        <title>The pineapple genome and the evolution of CAM photosynthesis.</title>
        <authorList>
            <person name="Ming R."/>
            <person name="VanBuren R."/>
            <person name="Wai C.M."/>
            <person name="Tang H."/>
            <person name="Schatz M.C."/>
            <person name="Bowers J.E."/>
            <person name="Lyons E."/>
            <person name="Wang M.L."/>
            <person name="Chen J."/>
            <person name="Biggers E."/>
            <person name="Zhang J."/>
            <person name="Huang L."/>
            <person name="Zhang L."/>
            <person name="Miao W."/>
            <person name="Zhang J."/>
            <person name="Ye Z."/>
            <person name="Miao C."/>
            <person name="Lin Z."/>
            <person name="Wang H."/>
            <person name="Zhou H."/>
            <person name="Yim W.C."/>
            <person name="Priest H.D."/>
            <person name="Zheng C."/>
            <person name="Woodhouse M."/>
            <person name="Edger P.P."/>
            <person name="Guyot R."/>
            <person name="Guo H.B."/>
            <person name="Guo H."/>
            <person name="Zheng G."/>
            <person name="Singh R."/>
            <person name="Sharma A."/>
            <person name="Min X."/>
            <person name="Zheng Y."/>
            <person name="Lee H."/>
            <person name="Gurtowski J."/>
            <person name="Sedlazeck F.J."/>
            <person name="Harkess A."/>
            <person name="McKain M.R."/>
            <person name="Liao Z."/>
            <person name="Fang J."/>
            <person name="Liu J."/>
            <person name="Zhang X."/>
            <person name="Zhang Q."/>
            <person name="Hu W."/>
            <person name="Qin Y."/>
            <person name="Wang K."/>
            <person name="Chen L.Y."/>
            <person name="Shirley N."/>
            <person name="Lin Y.R."/>
            <person name="Liu L.Y."/>
            <person name="Hernandez A.G."/>
            <person name="Wright C.L."/>
            <person name="Bulone V."/>
            <person name="Tuskan G.A."/>
            <person name="Heath K."/>
            <person name="Zee F."/>
            <person name="Moore P.H."/>
            <person name="Sunkar R."/>
            <person name="Leebens-Mack J.H."/>
            <person name="Mockler T."/>
            <person name="Bennetzen J.L."/>
            <person name="Freeling M."/>
            <person name="Sankoff D."/>
            <person name="Paterson A.H."/>
            <person name="Zhu X."/>
            <person name="Yang X."/>
            <person name="Smith J.A."/>
            <person name="Cushman J.C."/>
            <person name="Paull R.E."/>
            <person name="Yu Q."/>
        </authorList>
    </citation>
    <scope>NUCLEOTIDE SEQUENCE [LARGE SCALE GENOMIC DNA]</scope>
    <source>
        <strain evidence="2">cv. F153</strain>
    </source>
</reference>
<dbReference type="AlphaFoldDB" id="A0A6P5FR07"/>
<evidence type="ECO:0000256" key="1">
    <source>
        <dbReference type="SAM" id="MobiDB-lite"/>
    </source>
</evidence>
<evidence type="ECO:0000313" key="3">
    <source>
        <dbReference type="RefSeq" id="XP_020095928.1"/>
    </source>
</evidence>